<keyword evidence="6 9" id="KW-0378">Hydrolase</keyword>
<feature type="active site" evidence="9">
    <location>
        <position position="181"/>
    </location>
</feature>
<evidence type="ECO:0000256" key="3">
    <source>
        <dbReference type="ARBA" id="ARBA00022670"/>
    </source>
</evidence>
<comment type="catalytic activity">
    <reaction evidence="9">
        <text>Release of signal peptides from bacterial membrane prolipoproteins. Hydrolyzes -Xaa-Yaa-Zaa-|-(S,diacylglyceryl)Cys-, in which Xaa is hydrophobic (preferably Leu), and Yaa (Ala or Ser) and Zaa (Gly or Ala) have small, neutral side chains.</text>
        <dbReference type="EC" id="3.4.23.36"/>
    </reaction>
</comment>
<evidence type="ECO:0000256" key="5">
    <source>
        <dbReference type="ARBA" id="ARBA00022750"/>
    </source>
</evidence>
<dbReference type="NCBIfam" id="NF011369">
    <property type="entry name" value="PRK14788.1"/>
    <property type="match status" value="1"/>
</dbReference>
<evidence type="ECO:0000256" key="9">
    <source>
        <dbReference type="HAMAP-Rule" id="MF_00161"/>
    </source>
</evidence>
<keyword evidence="2 9" id="KW-1003">Cell membrane</keyword>
<reference evidence="11 12" key="1">
    <citation type="submission" date="2012-01" db="EMBL/GenBank/DDBJ databases">
        <title>The Genome Sequence of Odoribacter laneus YIT 12061.</title>
        <authorList>
            <consortium name="The Broad Institute Genome Sequencing Platform"/>
            <person name="Earl A."/>
            <person name="Ward D."/>
            <person name="Feldgarden M."/>
            <person name="Gevers D."/>
            <person name="Morotomi M."/>
            <person name="Young S.K."/>
            <person name="Zeng Q."/>
            <person name="Gargeya S."/>
            <person name="Fitzgerald M."/>
            <person name="Haas B."/>
            <person name="Abouelleil A."/>
            <person name="Alvarado L."/>
            <person name="Arachchi H.M."/>
            <person name="Berlin A."/>
            <person name="Chapman S.B."/>
            <person name="Gearin G."/>
            <person name="Goldberg J."/>
            <person name="Griggs A."/>
            <person name="Gujja S."/>
            <person name="Hansen M."/>
            <person name="Heiman D."/>
            <person name="Howarth C."/>
            <person name="Larimer J."/>
            <person name="Lui A."/>
            <person name="MacDonald P.J.P."/>
            <person name="McCowen C."/>
            <person name="Montmayeur A."/>
            <person name="Murphy C."/>
            <person name="Neiman D."/>
            <person name="Pearson M."/>
            <person name="Priest M."/>
            <person name="Roberts A."/>
            <person name="Saif S."/>
            <person name="Shea T."/>
            <person name="Sisk P."/>
            <person name="Stolte C."/>
            <person name="Sykes S."/>
            <person name="Wortman J."/>
            <person name="Nusbaum C."/>
            <person name="Birren B."/>
        </authorList>
    </citation>
    <scope>NUCLEOTIDE SEQUENCE [LARGE SCALE GENOMIC DNA]</scope>
    <source>
        <strain evidence="11 12">YIT 12061</strain>
    </source>
</reference>
<comment type="pathway">
    <text evidence="9">Protein modification; lipoprotein biosynthesis (signal peptide cleavage).</text>
</comment>
<protein>
    <recommendedName>
        <fullName evidence="9">Lipoprotein signal peptidase</fullName>
        <ecNumber evidence="9">3.4.23.36</ecNumber>
    </recommendedName>
    <alternativeName>
        <fullName evidence="9">Prolipoprotein signal peptidase</fullName>
    </alternativeName>
    <alternativeName>
        <fullName evidence="9">Signal peptidase II</fullName>
        <shortName evidence="9">SPase II</shortName>
    </alternativeName>
</protein>
<comment type="subcellular location">
    <subcellularLocation>
        <location evidence="9">Cell membrane</location>
        <topology evidence="9">Multi-pass membrane protein</topology>
    </subcellularLocation>
</comment>
<name>H1DKE3_9BACT</name>
<dbReference type="Pfam" id="PF01252">
    <property type="entry name" value="Peptidase_A8"/>
    <property type="match status" value="1"/>
</dbReference>
<dbReference type="GO" id="GO:0005886">
    <property type="term" value="C:plasma membrane"/>
    <property type="evidence" value="ECO:0007669"/>
    <property type="project" value="UniProtKB-SubCell"/>
</dbReference>
<keyword evidence="5 9" id="KW-0064">Aspartyl protease</keyword>
<dbReference type="GO" id="GO:0004190">
    <property type="term" value="F:aspartic-type endopeptidase activity"/>
    <property type="evidence" value="ECO:0007669"/>
    <property type="project" value="UniProtKB-UniRule"/>
</dbReference>
<comment type="similarity">
    <text evidence="1 9 10">Belongs to the peptidase A8 family.</text>
</comment>
<dbReference type="PANTHER" id="PTHR33695">
    <property type="entry name" value="LIPOPROTEIN SIGNAL PEPTIDASE"/>
    <property type="match status" value="1"/>
</dbReference>
<evidence type="ECO:0000256" key="4">
    <source>
        <dbReference type="ARBA" id="ARBA00022692"/>
    </source>
</evidence>
<dbReference type="UniPathway" id="UPA00665"/>
<feature type="transmembrane region" description="Helical" evidence="9">
    <location>
        <begin position="96"/>
        <end position="119"/>
    </location>
</feature>
<dbReference type="RefSeq" id="WP_009137873.1">
    <property type="nucleotide sequence ID" value="NZ_JH594597.1"/>
</dbReference>
<evidence type="ECO:0000256" key="1">
    <source>
        <dbReference type="ARBA" id="ARBA00006139"/>
    </source>
</evidence>
<evidence type="ECO:0000313" key="11">
    <source>
        <dbReference type="EMBL" id="EHP45757.1"/>
    </source>
</evidence>
<comment type="function">
    <text evidence="9">This protein specifically catalyzes the removal of signal peptides from prolipoproteins.</text>
</comment>
<dbReference type="AlphaFoldDB" id="H1DKE3"/>
<evidence type="ECO:0000256" key="6">
    <source>
        <dbReference type="ARBA" id="ARBA00022801"/>
    </source>
</evidence>
<feature type="transmembrane region" description="Helical" evidence="9">
    <location>
        <begin position="176"/>
        <end position="195"/>
    </location>
</feature>
<dbReference type="STRING" id="742817.HMPREF9449_02729"/>
<dbReference type="HOGENOM" id="CLU_083252_0_1_10"/>
<feature type="transmembrane region" description="Helical" evidence="9">
    <location>
        <begin position="7"/>
        <end position="25"/>
    </location>
</feature>
<dbReference type="PANTHER" id="PTHR33695:SF1">
    <property type="entry name" value="LIPOPROTEIN SIGNAL PEPTIDASE"/>
    <property type="match status" value="1"/>
</dbReference>
<dbReference type="EC" id="3.4.23.36" evidence="9"/>
<dbReference type="Proteomes" id="UP000004892">
    <property type="component" value="Unassembled WGS sequence"/>
</dbReference>
<dbReference type="GeneID" id="98070258"/>
<dbReference type="PRINTS" id="PR00781">
    <property type="entry name" value="LIPOSIGPTASE"/>
</dbReference>
<dbReference type="EMBL" id="ADMC01000028">
    <property type="protein sequence ID" value="EHP45757.1"/>
    <property type="molecule type" value="Genomic_DNA"/>
</dbReference>
<keyword evidence="4 9" id="KW-0812">Transmembrane</keyword>
<organism evidence="11 12">
    <name type="scientific">Odoribacter laneus YIT 12061</name>
    <dbReference type="NCBI Taxonomy" id="742817"/>
    <lineage>
        <taxon>Bacteria</taxon>
        <taxon>Pseudomonadati</taxon>
        <taxon>Bacteroidota</taxon>
        <taxon>Bacteroidia</taxon>
        <taxon>Bacteroidales</taxon>
        <taxon>Odoribacteraceae</taxon>
        <taxon>Odoribacter</taxon>
    </lineage>
</organism>
<dbReference type="InterPro" id="IPR001872">
    <property type="entry name" value="Peptidase_A8"/>
</dbReference>
<evidence type="ECO:0000256" key="2">
    <source>
        <dbReference type="ARBA" id="ARBA00022475"/>
    </source>
</evidence>
<evidence type="ECO:0000256" key="7">
    <source>
        <dbReference type="ARBA" id="ARBA00022989"/>
    </source>
</evidence>
<dbReference type="GO" id="GO:0006508">
    <property type="term" value="P:proteolysis"/>
    <property type="evidence" value="ECO:0007669"/>
    <property type="project" value="UniProtKB-KW"/>
</dbReference>
<feature type="transmembrane region" description="Helical" evidence="9">
    <location>
        <begin position="66"/>
        <end position="84"/>
    </location>
</feature>
<evidence type="ECO:0000256" key="8">
    <source>
        <dbReference type="ARBA" id="ARBA00023136"/>
    </source>
</evidence>
<feature type="active site" evidence="9">
    <location>
        <position position="147"/>
    </location>
</feature>
<keyword evidence="3 9" id="KW-0645">Protease</keyword>
<comment type="caution">
    <text evidence="11">The sequence shown here is derived from an EMBL/GenBank/DDBJ whole genome shotgun (WGS) entry which is preliminary data.</text>
</comment>
<proteinExistence type="inferred from homology"/>
<keyword evidence="12" id="KW-1185">Reference proteome</keyword>
<keyword evidence="7 9" id="KW-1133">Transmembrane helix</keyword>
<gene>
    <name evidence="9" type="primary">lspA</name>
    <name evidence="11" type="ORF">HMPREF9449_02729</name>
</gene>
<dbReference type="PATRIC" id="fig|742817.3.peg.2922"/>
<sequence length="204" mass="23111">MSVQKKLIIFIIALLAIDQVVKIWIKTHMMIGDEFNVFGEWFKIHFIENNGMAFGMASESGKTGKTLLSIFRIIAVAGIGWYILKLLKEKAPTGVIFSFALIFCGAIGNIIDSMFYGLLFNDSYSQIASFLPEGGGYAPFLHGRVVDMLYFPLYEGFLPHWIPIWGGDYIVFFRPIFNIADSYITIGVILLILFYRKFFTGKKA</sequence>
<evidence type="ECO:0000256" key="10">
    <source>
        <dbReference type="RuleBase" id="RU004181"/>
    </source>
</evidence>
<dbReference type="HAMAP" id="MF_00161">
    <property type="entry name" value="LspA"/>
    <property type="match status" value="1"/>
</dbReference>
<evidence type="ECO:0000313" key="12">
    <source>
        <dbReference type="Proteomes" id="UP000004892"/>
    </source>
</evidence>
<dbReference type="eggNOG" id="COG0597">
    <property type="taxonomic scope" value="Bacteria"/>
</dbReference>
<accession>H1DKE3</accession>
<keyword evidence="8 9" id="KW-0472">Membrane</keyword>